<dbReference type="InterPro" id="IPR013785">
    <property type="entry name" value="Aldolase_TIM"/>
</dbReference>
<dbReference type="PANTHER" id="PTHR20857">
    <property type="entry name" value="THIAMINE-PHOSPHATE PYROPHOSPHORYLASE"/>
    <property type="match status" value="1"/>
</dbReference>
<dbReference type="InterPro" id="IPR036206">
    <property type="entry name" value="ThiamineP_synth_sf"/>
</dbReference>
<evidence type="ECO:0000256" key="2">
    <source>
        <dbReference type="ARBA" id="ARBA00022977"/>
    </source>
</evidence>
<name>A0A0M0L7V6_9BACI</name>
<dbReference type="GO" id="GO:0009228">
    <property type="term" value="P:thiamine biosynthetic process"/>
    <property type="evidence" value="ECO:0007669"/>
    <property type="project" value="UniProtKB-KW"/>
</dbReference>
<dbReference type="NCBIfam" id="NF005819">
    <property type="entry name" value="PRK07695.1"/>
    <property type="match status" value="1"/>
</dbReference>
<dbReference type="Gene3D" id="3.20.20.70">
    <property type="entry name" value="Aldolase class I"/>
    <property type="match status" value="1"/>
</dbReference>
<dbReference type="EMBL" id="LILC01000010">
    <property type="protein sequence ID" value="KOO47114.1"/>
    <property type="molecule type" value="Genomic_DNA"/>
</dbReference>
<accession>A0A0M0L7V6</accession>
<protein>
    <recommendedName>
        <fullName evidence="3">Thiamine phosphate synthase/TenI domain-containing protein</fullName>
    </recommendedName>
</protein>
<dbReference type="InterPro" id="IPR022998">
    <property type="entry name" value="ThiamineP_synth_TenI"/>
</dbReference>
<proteinExistence type="predicted"/>
<dbReference type="PATRIC" id="fig|284581.3.peg.1302"/>
<dbReference type="GO" id="GO:0004789">
    <property type="term" value="F:thiamine-phosphate diphosphorylase activity"/>
    <property type="evidence" value="ECO:0007669"/>
    <property type="project" value="TreeGrafter"/>
</dbReference>
<dbReference type="PANTHER" id="PTHR20857:SF22">
    <property type="entry name" value="THIAZOLE TAUTOMERASE"/>
    <property type="match status" value="1"/>
</dbReference>
<evidence type="ECO:0000259" key="3">
    <source>
        <dbReference type="Pfam" id="PF02581"/>
    </source>
</evidence>
<evidence type="ECO:0000256" key="1">
    <source>
        <dbReference type="ARBA" id="ARBA00004948"/>
    </source>
</evidence>
<dbReference type="GO" id="GO:0005737">
    <property type="term" value="C:cytoplasm"/>
    <property type="evidence" value="ECO:0007669"/>
    <property type="project" value="TreeGrafter"/>
</dbReference>
<sequence length="218" mass="24418">MFTRLLKRRITVTHTPTLHVVTAGSQSSKELCSIIQQIHPYMDGIHIREKEKTAIELYQLIESLKHVAVPLEKIIVNDRVDVAVLSKIGGVQLAYHSLEVGVVKQEFLNLHVGKSVHSLQEALEAEKQGADFLLYGHIYHTDSKQHLQPRGIQGLKAIARSVRVPVIAIGGIQPHHVQEVMKAGAHGLAVMSGVFQSTNPLERVKQYRSELLKWSEKR</sequence>
<gene>
    <name evidence="4" type="ORF">AMD01_07105</name>
</gene>
<keyword evidence="5" id="KW-1185">Reference proteome</keyword>
<keyword evidence="2" id="KW-0784">Thiamine biosynthesis</keyword>
<dbReference type="STRING" id="284581.AMD01_07105"/>
<dbReference type="Pfam" id="PF02581">
    <property type="entry name" value="TMP-TENI"/>
    <property type="match status" value="1"/>
</dbReference>
<evidence type="ECO:0000313" key="4">
    <source>
        <dbReference type="EMBL" id="KOO47114.1"/>
    </source>
</evidence>
<dbReference type="AlphaFoldDB" id="A0A0M0L7V6"/>
<organism evidence="4 5">
    <name type="scientific">Priestia koreensis</name>
    <dbReference type="NCBI Taxonomy" id="284581"/>
    <lineage>
        <taxon>Bacteria</taxon>
        <taxon>Bacillati</taxon>
        <taxon>Bacillota</taxon>
        <taxon>Bacilli</taxon>
        <taxon>Bacillales</taxon>
        <taxon>Bacillaceae</taxon>
        <taxon>Priestia</taxon>
    </lineage>
</organism>
<comment type="caution">
    <text evidence="4">The sequence shown here is derived from an EMBL/GenBank/DDBJ whole genome shotgun (WGS) entry which is preliminary data.</text>
</comment>
<evidence type="ECO:0000313" key="5">
    <source>
        <dbReference type="Proteomes" id="UP000037558"/>
    </source>
</evidence>
<comment type="pathway">
    <text evidence="1">Cofactor biosynthesis; thiamine diphosphate biosynthesis.</text>
</comment>
<dbReference type="CDD" id="cd00564">
    <property type="entry name" value="TMP_TenI"/>
    <property type="match status" value="1"/>
</dbReference>
<reference evidence="5" key="1">
    <citation type="submission" date="2015-08" db="EMBL/GenBank/DDBJ databases">
        <title>Fjat-14210 dsm16467.</title>
        <authorList>
            <person name="Liu B."/>
            <person name="Wang J."/>
            <person name="Zhu Y."/>
            <person name="Liu G."/>
            <person name="Chen Q."/>
            <person name="Chen Z."/>
            <person name="Lan J."/>
            <person name="Che J."/>
            <person name="Ge C."/>
            <person name="Shi H."/>
            <person name="Pan Z."/>
            <person name="Liu X."/>
        </authorList>
    </citation>
    <scope>NUCLEOTIDE SEQUENCE [LARGE SCALE GENOMIC DNA]</scope>
    <source>
        <strain evidence="5">DSM 16467</strain>
    </source>
</reference>
<dbReference type="SUPFAM" id="SSF51391">
    <property type="entry name" value="Thiamin phosphate synthase"/>
    <property type="match status" value="1"/>
</dbReference>
<feature type="domain" description="Thiamine phosphate synthase/TenI" evidence="3">
    <location>
        <begin position="19"/>
        <end position="194"/>
    </location>
</feature>
<dbReference type="Proteomes" id="UP000037558">
    <property type="component" value="Unassembled WGS sequence"/>
</dbReference>